<keyword evidence="2" id="KW-0812">Transmembrane</keyword>
<evidence type="ECO:0000259" key="3">
    <source>
        <dbReference type="Pfam" id="PF03435"/>
    </source>
</evidence>
<organism evidence="4 5">
    <name type="scientific">Allacma fusca</name>
    <dbReference type="NCBI Taxonomy" id="39272"/>
    <lineage>
        <taxon>Eukaryota</taxon>
        <taxon>Metazoa</taxon>
        <taxon>Ecdysozoa</taxon>
        <taxon>Arthropoda</taxon>
        <taxon>Hexapoda</taxon>
        <taxon>Collembola</taxon>
        <taxon>Symphypleona</taxon>
        <taxon>Sminthuridae</taxon>
        <taxon>Allacma</taxon>
    </lineage>
</organism>
<dbReference type="AlphaFoldDB" id="A0A8J2LRG8"/>
<feature type="transmembrane region" description="Helical" evidence="2">
    <location>
        <begin position="277"/>
        <end position="296"/>
    </location>
</feature>
<gene>
    <name evidence="4" type="ORF">AFUS01_LOCUS44685</name>
</gene>
<evidence type="ECO:0000313" key="5">
    <source>
        <dbReference type="Proteomes" id="UP000708208"/>
    </source>
</evidence>
<comment type="similarity">
    <text evidence="1">Belongs to the saccharopine dehydrogenase family.</text>
</comment>
<dbReference type="InterPro" id="IPR005097">
    <property type="entry name" value="Sacchrp_dh_NADP-bd"/>
</dbReference>
<dbReference type="PANTHER" id="PTHR12286:SF5">
    <property type="entry name" value="SACCHAROPINE DEHYDROGENASE-LIKE OXIDOREDUCTASE"/>
    <property type="match status" value="1"/>
</dbReference>
<dbReference type="OrthoDB" id="10268090at2759"/>
<evidence type="ECO:0000313" key="4">
    <source>
        <dbReference type="EMBL" id="CAG7835297.1"/>
    </source>
</evidence>
<dbReference type="EMBL" id="CAJVCH010570581">
    <property type="protein sequence ID" value="CAG7835297.1"/>
    <property type="molecule type" value="Genomic_DNA"/>
</dbReference>
<dbReference type="Proteomes" id="UP000708208">
    <property type="component" value="Unassembled WGS sequence"/>
</dbReference>
<proteinExistence type="inferred from homology"/>
<dbReference type="PANTHER" id="PTHR12286">
    <property type="entry name" value="SACCHAROPINE DEHYDROGENASE-LIKE OXIDOREDUCTASE"/>
    <property type="match status" value="1"/>
</dbReference>
<dbReference type="GO" id="GO:0009247">
    <property type="term" value="P:glycolipid biosynthetic process"/>
    <property type="evidence" value="ECO:0007669"/>
    <property type="project" value="TreeGrafter"/>
</dbReference>
<dbReference type="FunFam" id="3.40.50.720:FF:000178">
    <property type="entry name" value="Saccharopine dehydrogenase-like oxidoreductase"/>
    <property type="match status" value="1"/>
</dbReference>
<name>A0A8J2LRG8_9HEXA</name>
<keyword evidence="2" id="KW-0472">Membrane</keyword>
<comment type="caution">
    <text evidence="4">The sequence shown here is derived from an EMBL/GenBank/DDBJ whole genome shotgun (WGS) entry which is preliminary data.</text>
</comment>
<keyword evidence="2" id="KW-1133">Transmembrane helix</keyword>
<evidence type="ECO:0000256" key="2">
    <source>
        <dbReference type="SAM" id="Phobius"/>
    </source>
</evidence>
<keyword evidence="5" id="KW-1185">Reference proteome</keyword>
<dbReference type="InterPro" id="IPR051276">
    <property type="entry name" value="Saccharopine_DH-like_oxidrdct"/>
</dbReference>
<accession>A0A8J2LRG8</accession>
<evidence type="ECO:0000256" key="1">
    <source>
        <dbReference type="ARBA" id="ARBA00038048"/>
    </source>
</evidence>
<sequence>MARKYDIIIFGASGYTGAYVVEEAVNCLKSGKNIPKFTWAVAGRSGKKLQETLDQVSKLTGVDVKNVDKIVADSGKPESLRQMAAQCSVVVNVVGPYDFYGEDVIKACLAEGTHHLDISGETQFLEKMQVLYSEEAKAKGVYIVGTCGYDSIPADCGVTYLQQNFEGEINSVENYASMGLKDTMKGGGLNTGTWNSAINYLASWRQLKELRKKLFPKPIPKPKYEVTQNWPIHNNKEARTWCIPFIGVDESVVERSQYLFHTEEKRRPIQFRAYSQFSYLIICLGLGFAMGVYFLLSQFQFGRDLLEKYPGLFTFGMVKSGGPTREQAANGTFKFILTAYGWSEKLAEPTDQHTTPPNKKMRLIIYGENPAYAATAKMLLQSAVTILEENDKMPSSGGVYPPGFAFDKTTLIPRIQSRGIEFRLINNW</sequence>
<dbReference type="GO" id="GO:0005811">
    <property type="term" value="C:lipid droplet"/>
    <property type="evidence" value="ECO:0007669"/>
    <property type="project" value="TreeGrafter"/>
</dbReference>
<feature type="domain" description="Saccharopine dehydrogenase NADP binding" evidence="3">
    <location>
        <begin position="7"/>
        <end position="144"/>
    </location>
</feature>
<dbReference type="GO" id="GO:0005739">
    <property type="term" value="C:mitochondrion"/>
    <property type="evidence" value="ECO:0007669"/>
    <property type="project" value="TreeGrafter"/>
</dbReference>
<dbReference type="Pfam" id="PF03435">
    <property type="entry name" value="Sacchrp_dh_NADP"/>
    <property type="match status" value="1"/>
</dbReference>
<protein>
    <recommendedName>
        <fullName evidence="3">Saccharopine dehydrogenase NADP binding domain-containing protein</fullName>
    </recommendedName>
</protein>
<reference evidence="4" key="1">
    <citation type="submission" date="2021-06" db="EMBL/GenBank/DDBJ databases">
        <authorList>
            <person name="Hodson N. C."/>
            <person name="Mongue J. A."/>
            <person name="Jaron S. K."/>
        </authorList>
    </citation>
    <scope>NUCLEOTIDE SEQUENCE</scope>
</reference>
<dbReference type="GO" id="GO:0005886">
    <property type="term" value="C:plasma membrane"/>
    <property type="evidence" value="ECO:0007669"/>
    <property type="project" value="TreeGrafter"/>
</dbReference>